<dbReference type="Gene3D" id="3.40.50.1820">
    <property type="entry name" value="alpha/beta hydrolase"/>
    <property type="match status" value="1"/>
</dbReference>
<dbReference type="InterPro" id="IPR029058">
    <property type="entry name" value="AB_hydrolase_fold"/>
</dbReference>
<dbReference type="SUPFAM" id="SSF53474">
    <property type="entry name" value="alpha/beta-Hydrolases"/>
    <property type="match status" value="1"/>
</dbReference>
<comment type="caution">
    <text evidence="2">The sequence shown here is derived from an EMBL/GenBank/DDBJ whole genome shotgun (WGS) entry which is preliminary data.</text>
</comment>
<name>A0A644XKC4_9ZZZZ</name>
<dbReference type="GO" id="GO:0016020">
    <property type="term" value="C:membrane"/>
    <property type="evidence" value="ECO:0007669"/>
    <property type="project" value="TreeGrafter"/>
</dbReference>
<dbReference type="PANTHER" id="PTHR43798:SF33">
    <property type="entry name" value="HYDROLASE, PUTATIVE (AFU_ORTHOLOGUE AFUA_2G14860)-RELATED"/>
    <property type="match status" value="1"/>
</dbReference>
<dbReference type="EMBL" id="VSSQ01002318">
    <property type="protein sequence ID" value="MPM14673.1"/>
    <property type="molecule type" value="Genomic_DNA"/>
</dbReference>
<reference evidence="2" key="1">
    <citation type="submission" date="2019-08" db="EMBL/GenBank/DDBJ databases">
        <authorList>
            <person name="Kucharzyk K."/>
            <person name="Murdoch R.W."/>
            <person name="Higgins S."/>
            <person name="Loffler F."/>
        </authorList>
    </citation>
    <scope>NUCLEOTIDE SEQUENCE</scope>
</reference>
<dbReference type="InterPro" id="IPR050266">
    <property type="entry name" value="AB_hydrolase_sf"/>
</dbReference>
<dbReference type="InterPro" id="IPR000073">
    <property type="entry name" value="AB_hydrolase_1"/>
</dbReference>
<organism evidence="2">
    <name type="scientific">bioreactor metagenome</name>
    <dbReference type="NCBI Taxonomy" id="1076179"/>
    <lineage>
        <taxon>unclassified sequences</taxon>
        <taxon>metagenomes</taxon>
        <taxon>ecological metagenomes</taxon>
    </lineage>
</organism>
<protein>
    <recommendedName>
        <fullName evidence="1">AB hydrolase-1 domain-containing protein</fullName>
    </recommendedName>
</protein>
<gene>
    <name evidence="2" type="ORF">SDC9_61037</name>
</gene>
<proteinExistence type="predicted"/>
<evidence type="ECO:0000313" key="2">
    <source>
        <dbReference type="EMBL" id="MPM14673.1"/>
    </source>
</evidence>
<feature type="domain" description="AB hydrolase-1" evidence="1">
    <location>
        <begin position="66"/>
        <end position="177"/>
    </location>
</feature>
<evidence type="ECO:0000259" key="1">
    <source>
        <dbReference type="Pfam" id="PF00561"/>
    </source>
</evidence>
<sequence>MRRRGKKVLRFLLWVFTAFVLVLLIASILHATYFRQRYERIEPYGQLVEVFDGTMHLYSQGEGEKTIVLLPGMGVALPSADFGPLMRALGEKYTVVVVEYFGVGFSSTTERQRSSANYVQEIRTALAKGGFSGPYVLMGHSISSAYSELYASLHPEEVEAIISLDGTSTAFSAPMPAFVKAVLPIARVQQDLGLTSLLGPLVTNVDATVALGYTEQEVRDMLAFAGFSVNRTLLAQMGNSSESIEEVMRVPYPPQVPYLKLIASDTYEKPNPMLPITPIEYQMQHLERIGEHAQYKILDGTHFLYQTNVEKISQLTDLFLVSRL</sequence>
<dbReference type="Pfam" id="PF00561">
    <property type="entry name" value="Abhydrolase_1"/>
    <property type="match status" value="1"/>
</dbReference>
<dbReference type="AlphaFoldDB" id="A0A644XKC4"/>
<dbReference type="PANTHER" id="PTHR43798">
    <property type="entry name" value="MONOACYLGLYCEROL LIPASE"/>
    <property type="match status" value="1"/>
</dbReference>
<accession>A0A644XKC4</accession>